<dbReference type="GO" id="GO:0005737">
    <property type="term" value="C:cytoplasm"/>
    <property type="evidence" value="ECO:0007669"/>
    <property type="project" value="UniProtKB-SubCell"/>
</dbReference>
<keyword evidence="2 7" id="KW-0408">Iron</keyword>
<dbReference type="Gene3D" id="3.40.50.1400">
    <property type="match status" value="2"/>
</dbReference>
<evidence type="ECO:0000256" key="1">
    <source>
        <dbReference type="ARBA" id="ARBA00007718"/>
    </source>
</evidence>
<evidence type="ECO:0000256" key="7">
    <source>
        <dbReference type="HAMAP-Rule" id="MF_00323"/>
    </source>
</evidence>
<reference evidence="9" key="2">
    <citation type="submission" date="2022-10" db="EMBL/GenBank/DDBJ databases">
        <authorList>
            <person name="Trinh H.N."/>
        </authorList>
    </citation>
    <scope>NUCLEOTIDE SEQUENCE</scope>
    <source>
        <strain evidence="9">RN2-1</strain>
    </source>
</reference>
<keyword evidence="5 7" id="KW-0627">Porphyrin biosynthesis</keyword>
<feature type="binding site" evidence="7">
    <location>
        <position position="201"/>
    </location>
    <ligand>
        <name>Fe(2+)</name>
        <dbReference type="ChEBI" id="CHEBI:29033"/>
    </ligand>
</feature>
<dbReference type="InterPro" id="IPR019772">
    <property type="entry name" value="Ferrochelatase_AS"/>
</dbReference>
<dbReference type="PANTHER" id="PTHR11108">
    <property type="entry name" value="FERROCHELATASE"/>
    <property type="match status" value="1"/>
</dbReference>
<comment type="function">
    <text evidence="7 8">Catalyzes the ferrous insertion into protoporphyrin IX.</text>
</comment>
<dbReference type="PANTHER" id="PTHR11108:SF1">
    <property type="entry name" value="FERROCHELATASE, MITOCHONDRIAL"/>
    <property type="match status" value="1"/>
</dbReference>
<dbReference type="GO" id="GO:0046872">
    <property type="term" value="F:metal ion binding"/>
    <property type="evidence" value="ECO:0007669"/>
    <property type="project" value="UniProtKB-KW"/>
</dbReference>
<comment type="pathway">
    <text evidence="7 8">Porphyrin-containing compound metabolism; protoheme biosynthesis; protoheme from protoporphyrin-IX: step 1/1.</text>
</comment>
<comment type="caution">
    <text evidence="9">The sequence shown here is derived from an EMBL/GenBank/DDBJ whole genome shotgun (WGS) entry which is preliminary data.</text>
</comment>
<gene>
    <name evidence="7 9" type="primary">hemH</name>
    <name evidence="9" type="ORF">OL599_03445</name>
</gene>
<comment type="catalytic activity">
    <reaction evidence="7 8">
        <text>heme b + 2 H(+) = protoporphyrin IX + Fe(2+)</text>
        <dbReference type="Rhea" id="RHEA:22584"/>
        <dbReference type="ChEBI" id="CHEBI:15378"/>
        <dbReference type="ChEBI" id="CHEBI:29033"/>
        <dbReference type="ChEBI" id="CHEBI:57306"/>
        <dbReference type="ChEBI" id="CHEBI:60344"/>
        <dbReference type="EC" id="4.98.1.1"/>
    </reaction>
</comment>
<name>A0AA41YQF1_9PROT</name>
<dbReference type="HAMAP" id="MF_00323">
    <property type="entry name" value="Ferrochelatase"/>
    <property type="match status" value="1"/>
</dbReference>
<keyword evidence="10" id="KW-1185">Reference proteome</keyword>
<dbReference type="InterPro" id="IPR033644">
    <property type="entry name" value="Ferrochelatase_C"/>
</dbReference>
<dbReference type="Pfam" id="PF00762">
    <property type="entry name" value="Ferrochelatase"/>
    <property type="match status" value="1"/>
</dbReference>
<dbReference type="Proteomes" id="UP001165679">
    <property type="component" value="Unassembled WGS sequence"/>
</dbReference>
<dbReference type="RefSeq" id="WP_264712203.1">
    <property type="nucleotide sequence ID" value="NZ_JAPDNT010000001.1"/>
</dbReference>
<dbReference type="InterPro" id="IPR033659">
    <property type="entry name" value="Ferrochelatase_N"/>
</dbReference>
<keyword evidence="7" id="KW-0479">Metal-binding</keyword>
<dbReference type="AlphaFoldDB" id="A0AA41YQF1"/>
<evidence type="ECO:0000256" key="3">
    <source>
        <dbReference type="ARBA" id="ARBA00023133"/>
    </source>
</evidence>
<dbReference type="InterPro" id="IPR001015">
    <property type="entry name" value="Ferrochelatase"/>
</dbReference>
<dbReference type="PROSITE" id="PS00534">
    <property type="entry name" value="FERROCHELATASE"/>
    <property type="match status" value="1"/>
</dbReference>
<proteinExistence type="inferred from homology"/>
<feature type="binding site" evidence="7">
    <location>
        <position position="281"/>
    </location>
    <ligand>
        <name>Fe(2+)</name>
        <dbReference type="ChEBI" id="CHEBI:29033"/>
    </ligand>
</feature>
<sequence>MSIPTAAPKVAIVLFNLGGPDKPEAVRPFLVNLFTDPAILRVPFFVRPWLARIIAYARTKPATANYALLGGKSPLLELTEQQARALEAALPDLQARCFVAMRYWHPFSDAVARAVRDWDPDEVVLLPLYPQYSTTTTGSSLTAWREAAAQAGLVKPVTSLCCYHSDPGFAAATAAIVRRSYDEARADLAADVPLRVLFSAHGLPETIVKRGDPYQFQIERTVAAVTRQLGVDGLDTTICYQSRATPQKWIGPSTEQELHRAAHDKVAVLVVPIAFVSEHSETLVELDVEYRHLAEKAGLPGYFRAPTQSADPGFIAALASLVRGARARGPGLCSFAGGRTCPRPHGDCPHARAAATDAATDIETVPRAA</sequence>
<dbReference type="SUPFAM" id="SSF53800">
    <property type="entry name" value="Chelatase"/>
    <property type="match status" value="1"/>
</dbReference>
<dbReference type="NCBIfam" id="TIGR00109">
    <property type="entry name" value="hemH"/>
    <property type="match status" value="1"/>
</dbReference>
<comment type="subcellular location">
    <subcellularLocation>
        <location evidence="7 8">Cytoplasm</location>
    </subcellularLocation>
</comment>
<evidence type="ECO:0000256" key="2">
    <source>
        <dbReference type="ARBA" id="ARBA00023004"/>
    </source>
</evidence>
<keyword evidence="3 7" id="KW-0350">Heme biosynthesis</keyword>
<evidence type="ECO:0000256" key="8">
    <source>
        <dbReference type="RuleBase" id="RU000607"/>
    </source>
</evidence>
<evidence type="ECO:0000256" key="5">
    <source>
        <dbReference type="ARBA" id="ARBA00023244"/>
    </source>
</evidence>
<evidence type="ECO:0000256" key="6">
    <source>
        <dbReference type="ARBA" id="ARBA00024536"/>
    </source>
</evidence>
<reference evidence="9" key="1">
    <citation type="submission" date="2022-09" db="EMBL/GenBank/DDBJ databases">
        <title>Rhodovastum sp. nov. RN2-1 isolated from soil in Seongnam, South Korea.</title>
        <authorList>
            <person name="Le N.T."/>
        </authorList>
    </citation>
    <scope>NUCLEOTIDE SEQUENCE</scope>
    <source>
        <strain evidence="9">RN2-1</strain>
    </source>
</reference>
<dbReference type="EMBL" id="JAPDNT010000001">
    <property type="protein sequence ID" value="MCW3473622.1"/>
    <property type="molecule type" value="Genomic_DNA"/>
</dbReference>
<protein>
    <recommendedName>
        <fullName evidence="7 8">Ferrochelatase</fullName>
        <ecNumber evidence="7 8">4.98.1.1</ecNumber>
    </recommendedName>
    <alternativeName>
        <fullName evidence="7">Heme synthase</fullName>
    </alternativeName>
    <alternativeName>
        <fullName evidence="7">Protoheme ferro-lyase</fullName>
    </alternativeName>
</protein>
<keyword evidence="4 7" id="KW-0456">Lyase</keyword>
<evidence type="ECO:0000313" key="10">
    <source>
        <dbReference type="Proteomes" id="UP001165679"/>
    </source>
</evidence>
<comment type="similarity">
    <text evidence="1 7 8">Belongs to the ferrochelatase family.</text>
</comment>
<evidence type="ECO:0000256" key="4">
    <source>
        <dbReference type="ARBA" id="ARBA00023239"/>
    </source>
</evidence>
<dbReference type="GO" id="GO:0006783">
    <property type="term" value="P:heme biosynthetic process"/>
    <property type="evidence" value="ECO:0007669"/>
    <property type="project" value="UniProtKB-UniRule"/>
</dbReference>
<dbReference type="CDD" id="cd00419">
    <property type="entry name" value="Ferrochelatase_C"/>
    <property type="match status" value="1"/>
</dbReference>
<dbReference type="EC" id="4.98.1.1" evidence="7 8"/>
<keyword evidence="7 8" id="KW-0963">Cytoplasm</keyword>
<organism evidence="9 10">
    <name type="scientific">Limobrevibacterium gyesilva</name>
    <dbReference type="NCBI Taxonomy" id="2991712"/>
    <lineage>
        <taxon>Bacteria</taxon>
        <taxon>Pseudomonadati</taxon>
        <taxon>Pseudomonadota</taxon>
        <taxon>Alphaproteobacteria</taxon>
        <taxon>Acetobacterales</taxon>
        <taxon>Acetobacteraceae</taxon>
        <taxon>Limobrevibacterium</taxon>
    </lineage>
</organism>
<dbReference type="GO" id="GO:0004325">
    <property type="term" value="F:ferrochelatase activity"/>
    <property type="evidence" value="ECO:0007669"/>
    <property type="project" value="UniProtKB-UniRule"/>
</dbReference>
<accession>A0AA41YQF1</accession>
<comment type="catalytic activity">
    <reaction evidence="6">
        <text>Fe-coproporphyrin III + 2 H(+) = coproporphyrin III + Fe(2+)</text>
        <dbReference type="Rhea" id="RHEA:49572"/>
        <dbReference type="ChEBI" id="CHEBI:15378"/>
        <dbReference type="ChEBI" id="CHEBI:29033"/>
        <dbReference type="ChEBI" id="CHEBI:68438"/>
        <dbReference type="ChEBI" id="CHEBI:131725"/>
        <dbReference type="EC" id="4.99.1.9"/>
    </reaction>
    <physiologicalReaction direction="right-to-left" evidence="6">
        <dbReference type="Rhea" id="RHEA:49574"/>
    </physiologicalReaction>
</comment>
<dbReference type="CDD" id="cd03411">
    <property type="entry name" value="Ferrochelatase_N"/>
    <property type="match status" value="1"/>
</dbReference>
<evidence type="ECO:0000313" key="9">
    <source>
        <dbReference type="EMBL" id="MCW3473622.1"/>
    </source>
</evidence>